<dbReference type="Proteomes" id="UP000694864">
    <property type="component" value="Chromosome 16"/>
</dbReference>
<keyword evidence="1" id="KW-0479">Metal-binding</keyword>
<evidence type="ECO:0000256" key="5">
    <source>
        <dbReference type="SAM" id="Phobius"/>
    </source>
</evidence>
<reference evidence="8" key="2">
    <citation type="submission" date="2025-08" db="UniProtKB">
        <authorList>
            <consortium name="RefSeq"/>
        </authorList>
    </citation>
    <scope>IDENTIFICATION</scope>
    <source>
        <tissue evidence="8">Leaf</tissue>
    </source>
</reference>
<proteinExistence type="predicted"/>
<protein>
    <submittedName>
        <fullName evidence="8">Uncharacterized protein At4g04775-like</fullName>
    </submittedName>
</protein>
<accession>A0ABM0WPF9</accession>
<evidence type="ECO:0000256" key="4">
    <source>
        <dbReference type="PROSITE-ProRule" id="PRU01343"/>
    </source>
</evidence>
<keyword evidence="5" id="KW-0812">Transmembrane</keyword>
<feature type="transmembrane region" description="Helical" evidence="5">
    <location>
        <begin position="150"/>
        <end position="169"/>
    </location>
</feature>
<dbReference type="PROSITE" id="PS51999">
    <property type="entry name" value="ZF_GRF"/>
    <property type="match status" value="1"/>
</dbReference>
<name>A0ABM0WPF9_CAMSA</name>
<evidence type="ECO:0000313" key="8">
    <source>
        <dbReference type="RefSeq" id="XP_010474152.1"/>
    </source>
</evidence>
<dbReference type="RefSeq" id="XP_010474152.1">
    <property type="nucleotide sequence ID" value="XM_010475850.1"/>
</dbReference>
<evidence type="ECO:0000256" key="1">
    <source>
        <dbReference type="ARBA" id="ARBA00022723"/>
    </source>
</evidence>
<evidence type="ECO:0000256" key="3">
    <source>
        <dbReference type="ARBA" id="ARBA00022833"/>
    </source>
</evidence>
<reference evidence="7" key="1">
    <citation type="journal article" date="2014" name="Nat. Commun.">
        <title>The emerging biofuel crop Camelina sativa retains a highly undifferentiated hexaploid genome structure.</title>
        <authorList>
            <person name="Kagale S."/>
            <person name="Koh C."/>
            <person name="Nixon J."/>
            <person name="Bollina V."/>
            <person name="Clarke W.E."/>
            <person name="Tuteja R."/>
            <person name="Spillane C."/>
            <person name="Robinson S.J."/>
            <person name="Links M.G."/>
            <person name="Clarke C."/>
            <person name="Higgins E.E."/>
            <person name="Huebert T."/>
            <person name="Sharpe A.G."/>
            <person name="Parkin I.A."/>
        </authorList>
    </citation>
    <scope>NUCLEOTIDE SEQUENCE [LARGE SCALE GENOMIC DNA]</scope>
    <source>
        <strain evidence="7">cv. DH55</strain>
    </source>
</reference>
<feature type="transmembrane region" description="Helical" evidence="5">
    <location>
        <begin position="42"/>
        <end position="62"/>
    </location>
</feature>
<keyword evidence="2 4" id="KW-0863">Zinc-finger</keyword>
<evidence type="ECO:0000313" key="7">
    <source>
        <dbReference type="Proteomes" id="UP000694864"/>
    </source>
</evidence>
<evidence type="ECO:0000259" key="6">
    <source>
        <dbReference type="PROSITE" id="PS51999"/>
    </source>
</evidence>
<dbReference type="InterPro" id="IPR010666">
    <property type="entry name" value="Znf_GRF"/>
</dbReference>
<sequence>MSYSSASSLAHQVSPIGVPSRCWCGEDIITYTSKTKDNPYRRFYRCSIALMFGYLILFDVYLRKNENHLFKWVDEALLDEINMVDEKWKRVSEDVDDLRKQMMANMELQNEIFKKIDEEMVKKISENIESELVIIKDNVEELGHVMVRSAFKTAGVAAVIVCSLVWIWGRM</sequence>
<dbReference type="GeneID" id="104753623"/>
<dbReference type="PANTHER" id="PTHR33248">
    <property type="entry name" value="ZINC ION-BINDING PROTEIN"/>
    <property type="match status" value="1"/>
</dbReference>
<keyword evidence="5" id="KW-0472">Membrane</keyword>
<keyword evidence="5" id="KW-1133">Transmembrane helix</keyword>
<organism evidence="7 8">
    <name type="scientific">Camelina sativa</name>
    <name type="common">False flax</name>
    <name type="synonym">Myagrum sativum</name>
    <dbReference type="NCBI Taxonomy" id="90675"/>
    <lineage>
        <taxon>Eukaryota</taxon>
        <taxon>Viridiplantae</taxon>
        <taxon>Streptophyta</taxon>
        <taxon>Embryophyta</taxon>
        <taxon>Tracheophyta</taxon>
        <taxon>Spermatophyta</taxon>
        <taxon>Magnoliopsida</taxon>
        <taxon>eudicotyledons</taxon>
        <taxon>Gunneridae</taxon>
        <taxon>Pentapetalae</taxon>
        <taxon>rosids</taxon>
        <taxon>malvids</taxon>
        <taxon>Brassicales</taxon>
        <taxon>Brassicaceae</taxon>
        <taxon>Camelineae</taxon>
        <taxon>Camelina</taxon>
    </lineage>
</organism>
<keyword evidence="3" id="KW-0862">Zinc</keyword>
<gene>
    <name evidence="8" type="primary">LOC104753623</name>
</gene>
<feature type="domain" description="GRF-type" evidence="6">
    <location>
        <begin position="22"/>
        <end position="76"/>
    </location>
</feature>
<evidence type="ECO:0000256" key="2">
    <source>
        <dbReference type="ARBA" id="ARBA00022771"/>
    </source>
</evidence>
<keyword evidence="7" id="KW-1185">Reference proteome</keyword>